<organism evidence="9 10">
    <name type="scientific">Acetonema longum DSM 6540</name>
    <dbReference type="NCBI Taxonomy" id="1009370"/>
    <lineage>
        <taxon>Bacteria</taxon>
        <taxon>Bacillati</taxon>
        <taxon>Bacillota</taxon>
        <taxon>Negativicutes</taxon>
        <taxon>Acetonemataceae</taxon>
        <taxon>Acetonema</taxon>
    </lineage>
</organism>
<dbReference type="OrthoDB" id="9797083at2"/>
<dbReference type="PANTHER" id="PTHR33991:SF1">
    <property type="entry name" value="DNA REPAIR PROTEIN RECO"/>
    <property type="match status" value="1"/>
</dbReference>
<dbReference type="GO" id="GO:0043590">
    <property type="term" value="C:bacterial nucleoid"/>
    <property type="evidence" value="ECO:0007669"/>
    <property type="project" value="TreeGrafter"/>
</dbReference>
<keyword evidence="4 7" id="KW-0233">DNA recombination</keyword>
<dbReference type="InterPro" id="IPR037278">
    <property type="entry name" value="ARFGAP/RecO"/>
</dbReference>
<dbReference type="InterPro" id="IPR022572">
    <property type="entry name" value="DNA_rep/recomb_RecO_N"/>
</dbReference>
<evidence type="ECO:0000259" key="8">
    <source>
        <dbReference type="Pfam" id="PF11967"/>
    </source>
</evidence>
<evidence type="ECO:0000256" key="7">
    <source>
        <dbReference type="HAMAP-Rule" id="MF_00201"/>
    </source>
</evidence>
<name>F7NKY4_9FIRM</name>
<evidence type="ECO:0000313" key="10">
    <source>
        <dbReference type="Proteomes" id="UP000003240"/>
    </source>
</evidence>
<dbReference type="AlphaFoldDB" id="F7NKY4"/>
<dbReference type="EMBL" id="AFGF01000121">
    <property type="protein sequence ID" value="EGO63327.1"/>
    <property type="molecule type" value="Genomic_DNA"/>
</dbReference>
<dbReference type="InterPro" id="IPR012340">
    <property type="entry name" value="NA-bd_OB-fold"/>
</dbReference>
<dbReference type="SUPFAM" id="SSF50249">
    <property type="entry name" value="Nucleic acid-binding proteins"/>
    <property type="match status" value="1"/>
</dbReference>
<dbReference type="RefSeq" id="WP_004096709.1">
    <property type="nucleotide sequence ID" value="NZ_AFGF01000121.1"/>
</dbReference>
<evidence type="ECO:0000256" key="6">
    <source>
        <dbReference type="ARBA" id="ARBA00033409"/>
    </source>
</evidence>
<dbReference type="SUPFAM" id="SSF57863">
    <property type="entry name" value="ArfGap/RecO-like zinc finger"/>
    <property type="match status" value="1"/>
</dbReference>
<dbReference type="eggNOG" id="COG1381">
    <property type="taxonomic scope" value="Bacteria"/>
</dbReference>
<evidence type="ECO:0000256" key="5">
    <source>
        <dbReference type="ARBA" id="ARBA00023204"/>
    </source>
</evidence>
<dbReference type="InterPro" id="IPR003717">
    <property type="entry name" value="RecO"/>
</dbReference>
<comment type="function">
    <text evidence="7">Involved in DNA repair and RecF pathway recombination.</text>
</comment>
<evidence type="ECO:0000256" key="3">
    <source>
        <dbReference type="ARBA" id="ARBA00022763"/>
    </source>
</evidence>
<proteinExistence type="inferred from homology"/>
<dbReference type="InterPro" id="IPR042242">
    <property type="entry name" value="RecO_C"/>
</dbReference>
<dbReference type="HAMAP" id="MF_00201">
    <property type="entry name" value="RecO"/>
    <property type="match status" value="1"/>
</dbReference>
<dbReference type="STRING" id="1009370.ALO_13764"/>
<dbReference type="Pfam" id="PF02565">
    <property type="entry name" value="RecO_C"/>
    <property type="match status" value="1"/>
</dbReference>
<dbReference type="Pfam" id="PF11967">
    <property type="entry name" value="RecO_N"/>
    <property type="match status" value="1"/>
</dbReference>
<dbReference type="Gene3D" id="1.20.1440.120">
    <property type="entry name" value="Recombination protein O, C-terminal domain"/>
    <property type="match status" value="1"/>
</dbReference>
<accession>F7NKY4</accession>
<dbReference type="Gene3D" id="2.40.50.140">
    <property type="entry name" value="Nucleic acid-binding proteins"/>
    <property type="match status" value="1"/>
</dbReference>
<dbReference type="GO" id="GO:0006302">
    <property type="term" value="P:double-strand break repair"/>
    <property type="evidence" value="ECO:0007669"/>
    <property type="project" value="TreeGrafter"/>
</dbReference>
<protein>
    <recommendedName>
        <fullName evidence="2 7">DNA repair protein RecO</fullName>
    </recommendedName>
    <alternativeName>
        <fullName evidence="6 7">Recombination protein O</fullName>
    </alternativeName>
</protein>
<dbReference type="Proteomes" id="UP000003240">
    <property type="component" value="Unassembled WGS sequence"/>
</dbReference>
<keyword evidence="10" id="KW-1185">Reference proteome</keyword>
<dbReference type="PANTHER" id="PTHR33991">
    <property type="entry name" value="DNA REPAIR PROTEIN RECO"/>
    <property type="match status" value="1"/>
</dbReference>
<comment type="similarity">
    <text evidence="1 7">Belongs to the RecO family.</text>
</comment>
<evidence type="ECO:0000256" key="1">
    <source>
        <dbReference type="ARBA" id="ARBA00007452"/>
    </source>
</evidence>
<gene>
    <name evidence="7" type="primary">recO</name>
    <name evidence="9" type="ORF">ALO_13764</name>
</gene>
<evidence type="ECO:0000256" key="2">
    <source>
        <dbReference type="ARBA" id="ARBA00021310"/>
    </source>
</evidence>
<keyword evidence="3 7" id="KW-0227">DNA damage</keyword>
<evidence type="ECO:0000256" key="4">
    <source>
        <dbReference type="ARBA" id="ARBA00023172"/>
    </source>
</evidence>
<feature type="domain" description="DNA replication/recombination mediator RecO N-terminal" evidence="8">
    <location>
        <begin position="1"/>
        <end position="79"/>
    </location>
</feature>
<dbReference type="GO" id="GO:0006310">
    <property type="term" value="P:DNA recombination"/>
    <property type="evidence" value="ECO:0007669"/>
    <property type="project" value="UniProtKB-UniRule"/>
</dbReference>
<comment type="caution">
    <text evidence="9">The sequence shown here is derived from an EMBL/GenBank/DDBJ whole genome shotgun (WGS) entry which is preliminary data.</text>
</comment>
<evidence type="ECO:0000313" key="9">
    <source>
        <dbReference type="EMBL" id="EGO63327.1"/>
    </source>
</evidence>
<reference evidence="9 10" key="1">
    <citation type="journal article" date="2011" name="EMBO J.">
        <title>Structural diversity of bacterial flagellar motors.</title>
        <authorList>
            <person name="Chen S."/>
            <person name="Beeby M."/>
            <person name="Murphy G.E."/>
            <person name="Leadbetter J.R."/>
            <person name="Hendrixson D.R."/>
            <person name="Briegel A."/>
            <person name="Li Z."/>
            <person name="Shi J."/>
            <person name="Tocheva E.I."/>
            <person name="Muller A."/>
            <person name="Dobro M.J."/>
            <person name="Jensen G.J."/>
        </authorList>
    </citation>
    <scope>NUCLEOTIDE SEQUENCE [LARGE SCALE GENOMIC DNA]</scope>
    <source>
        <strain evidence="9 10">DSM 6540</strain>
    </source>
</reference>
<sequence length="246" mass="27755">MKPYQAEAVILHVHEWNGSDKQVSLFSREFGKIVAIAYGAKYSKNRLAAGTQAFSHVDVILQPGRSYETLKQCEVRTSFRAIREDLTSLAYTSLVAELTLELYPEREPEPLVFDLLLNSFHLIMERNARIAAMATAWQLLAMAGYRPETEHCVVCGSPIVYPAIFDSQAGGVVCKRCGRDSGMSMMDEPVSRFIQRMLTLNLQEPERFSVSAEVLLQAEKLLLNYLLQYLEKPLQSLAFIRTISTV</sequence>
<dbReference type="NCBIfam" id="TIGR00613">
    <property type="entry name" value="reco"/>
    <property type="match status" value="1"/>
</dbReference>
<keyword evidence="5 7" id="KW-0234">DNA repair</keyword>